<keyword evidence="2" id="KW-1185">Reference proteome</keyword>
<accession>A0ACB9NDT7</accession>
<dbReference type="Proteomes" id="UP000828941">
    <property type="component" value="Chromosome 7"/>
</dbReference>
<reference evidence="1 2" key="1">
    <citation type="journal article" date="2022" name="DNA Res.">
        <title>Chromosomal-level genome assembly of the orchid tree Bauhinia variegata (Leguminosae; Cercidoideae) supports the allotetraploid origin hypothesis of Bauhinia.</title>
        <authorList>
            <person name="Zhong Y."/>
            <person name="Chen Y."/>
            <person name="Zheng D."/>
            <person name="Pang J."/>
            <person name="Liu Y."/>
            <person name="Luo S."/>
            <person name="Meng S."/>
            <person name="Qian L."/>
            <person name="Wei D."/>
            <person name="Dai S."/>
            <person name="Zhou R."/>
        </authorList>
    </citation>
    <scope>NUCLEOTIDE SEQUENCE [LARGE SCALE GENOMIC DNA]</scope>
    <source>
        <strain evidence="1">BV-YZ2020</strain>
    </source>
</reference>
<sequence length="671" mass="75620">MPEQQHSSVSRGEIVWVRVSFPHKWWPALVLCADDLGVLVSFFDHQNLSPRYFIESEVISFENSFRSLLSHHKNVDNTQTFYGLLDSALKLLGRRVVSSLKCPCQMPGRDESDGGYKRGGVFDGYNAFQPLGLLGFVRQVAVLPWVDAPDFVDAIRAVAQVQAFRGYCSVKQKLVYKESRMRGNNLKLHPHMHSPLDKNMQSISEEPGDLPPKKECLIQYIKLEKDLVFHAIERLNSRIPILKGNPEAFYEKELLITPQTLAKQMKAECLKEITFHLPSLGLDTCYMLGTYTQSVNQSLLRFQNISDQDFSFPGNSETQLSGYAIRRKGNSEELCLSLPDMGSTIYLTRKRRLDQPAAYDYSFKLRRIVSCSSISEAYSSPRSKEDISDVFTLLSILASCFTNSGNHTQFFQDILSQSSVKLTTKDLCSNRGSSVIYTRGNRRMNLFDNESSCMSLSKDASCSVSFPEIDSAQQAKRNTDITRDTKLFYLKMLERGESIKQVNQSCMFFSETMMNLIDGVPKEDPERSHCLTQSFTREPLFDSMPLTHSDNYEDDAGAANKGSLGSSGSTDDQIRSQIISNGETTTKIKRPAGKKNKYLSPSSSTSYSMFNSEAVQQTKPYTPSLHVKFPKNFNLPSKEELMKKFSVFGAIDSLKARIFNWRSSCGVPPGS</sequence>
<proteinExistence type="predicted"/>
<protein>
    <submittedName>
        <fullName evidence="1">Uncharacterized protein</fullName>
    </submittedName>
</protein>
<comment type="caution">
    <text evidence="1">The sequence shown here is derived from an EMBL/GenBank/DDBJ whole genome shotgun (WGS) entry which is preliminary data.</text>
</comment>
<evidence type="ECO:0000313" key="1">
    <source>
        <dbReference type="EMBL" id="KAI4332870.1"/>
    </source>
</evidence>
<dbReference type="EMBL" id="CM039432">
    <property type="protein sequence ID" value="KAI4332870.1"/>
    <property type="molecule type" value="Genomic_DNA"/>
</dbReference>
<gene>
    <name evidence="1" type="ORF">L6164_017745</name>
</gene>
<name>A0ACB9NDT7_BAUVA</name>
<evidence type="ECO:0000313" key="2">
    <source>
        <dbReference type="Proteomes" id="UP000828941"/>
    </source>
</evidence>
<organism evidence="1 2">
    <name type="scientific">Bauhinia variegata</name>
    <name type="common">Purple orchid tree</name>
    <name type="synonym">Phanera variegata</name>
    <dbReference type="NCBI Taxonomy" id="167791"/>
    <lineage>
        <taxon>Eukaryota</taxon>
        <taxon>Viridiplantae</taxon>
        <taxon>Streptophyta</taxon>
        <taxon>Embryophyta</taxon>
        <taxon>Tracheophyta</taxon>
        <taxon>Spermatophyta</taxon>
        <taxon>Magnoliopsida</taxon>
        <taxon>eudicotyledons</taxon>
        <taxon>Gunneridae</taxon>
        <taxon>Pentapetalae</taxon>
        <taxon>rosids</taxon>
        <taxon>fabids</taxon>
        <taxon>Fabales</taxon>
        <taxon>Fabaceae</taxon>
        <taxon>Cercidoideae</taxon>
        <taxon>Cercideae</taxon>
        <taxon>Bauhiniinae</taxon>
        <taxon>Bauhinia</taxon>
    </lineage>
</organism>